<feature type="transmembrane region" description="Helical" evidence="6">
    <location>
        <begin position="214"/>
        <end position="241"/>
    </location>
</feature>
<feature type="transmembrane region" description="Helical" evidence="6">
    <location>
        <begin position="21"/>
        <end position="39"/>
    </location>
</feature>
<evidence type="ECO:0000256" key="6">
    <source>
        <dbReference type="SAM" id="Phobius"/>
    </source>
</evidence>
<reference evidence="8 9" key="1">
    <citation type="submission" date="2020-08" db="EMBL/GenBank/DDBJ databases">
        <title>Streptomyces sp. PSKA01 genome sequencing and assembly.</title>
        <authorList>
            <person name="Mandal S."/>
            <person name="Maiti P.K."/>
            <person name="Das P."/>
        </authorList>
    </citation>
    <scope>NUCLEOTIDE SEQUENCE [LARGE SCALE GENOMIC DNA]</scope>
    <source>
        <strain evidence="8 9">PSKA01</strain>
    </source>
</reference>
<name>A0A7X1ME65_9ACTN</name>
<keyword evidence="3 6" id="KW-0812">Transmembrane</keyword>
<dbReference type="EMBL" id="JACMSF010000085">
    <property type="protein sequence ID" value="MBC2907643.1"/>
    <property type="molecule type" value="Genomic_DNA"/>
</dbReference>
<accession>A0A7X1ME65</accession>
<feature type="domain" description="ABC-2 type transporter transmembrane" evidence="7">
    <location>
        <begin position="20"/>
        <end position="360"/>
    </location>
</feature>
<keyword evidence="4 6" id="KW-1133">Transmembrane helix</keyword>
<protein>
    <submittedName>
        <fullName evidence="8">ABC transporter permease</fullName>
    </submittedName>
</protein>
<dbReference type="GO" id="GO:0005886">
    <property type="term" value="C:plasma membrane"/>
    <property type="evidence" value="ECO:0007669"/>
    <property type="project" value="UniProtKB-SubCell"/>
</dbReference>
<gene>
    <name evidence="8" type="ORF">H4N64_40275</name>
</gene>
<keyword evidence="2" id="KW-1003">Cell membrane</keyword>
<dbReference type="PANTHER" id="PTHR30294">
    <property type="entry name" value="MEMBRANE COMPONENT OF ABC TRANSPORTER YHHJ-RELATED"/>
    <property type="match status" value="1"/>
</dbReference>
<comment type="subcellular location">
    <subcellularLocation>
        <location evidence="1">Cell membrane</location>
        <topology evidence="1">Multi-pass membrane protein</topology>
    </subcellularLocation>
</comment>
<evidence type="ECO:0000259" key="7">
    <source>
        <dbReference type="Pfam" id="PF12698"/>
    </source>
</evidence>
<dbReference type="InterPro" id="IPR013525">
    <property type="entry name" value="ABC2_TM"/>
</dbReference>
<keyword evidence="9" id="KW-1185">Reference proteome</keyword>
<evidence type="ECO:0000313" key="8">
    <source>
        <dbReference type="EMBL" id="MBC2907643.1"/>
    </source>
</evidence>
<dbReference type="Pfam" id="PF12698">
    <property type="entry name" value="ABC2_membrane_3"/>
    <property type="match status" value="1"/>
</dbReference>
<feature type="transmembrane region" description="Helical" evidence="6">
    <location>
        <begin position="253"/>
        <end position="273"/>
    </location>
</feature>
<evidence type="ECO:0000256" key="1">
    <source>
        <dbReference type="ARBA" id="ARBA00004651"/>
    </source>
</evidence>
<dbReference type="RefSeq" id="WP_186287588.1">
    <property type="nucleotide sequence ID" value="NZ_JACMSF010000085.1"/>
</dbReference>
<feature type="transmembrane region" description="Helical" evidence="6">
    <location>
        <begin position="167"/>
        <end position="193"/>
    </location>
</feature>
<sequence length="374" mass="40363">MRSIWALAGKDLTVTRRSPTFLAITVLVPLIFVGLYALLVQVSATSPVAIAQEGTGPHSQRMVQVLRDMSSVDGEFFEIRTTDPDEARRMFDDGEIGAVLTIPADFDQRVEAGRPVAVPLQVFNINSDGTKNFQLRAEHAVRQFAADGGGSLATVKETSAFSEDMRITVYLGTGLLMFAILYASMVNTGTLVAREWEERTAKPLVLSPVGNAPFVLGKWLAAAVQTVVSMVGVLLGLAWLLDYPVSSLGWNSLLAMIVLFAYGAGFGALIGVALRKSLPMIPICVVLAVTHFFVSGYESYLRGFAHGGAVEGLWQATHWAPMGLLTDQMRFEVSGLKTVSLDWSAMGWTLAAAATLTTLAVVRMRRALSFSQGQ</sequence>
<organism evidence="8 9">
    <name type="scientific">Streptomyces cupreus</name>
    <dbReference type="NCBI Taxonomy" id="2759956"/>
    <lineage>
        <taxon>Bacteria</taxon>
        <taxon>Bacillati</taxon>
        <taxon>Actinomycetota</taxon>
        <taxon>Actinomycetes</taxon>
        <taxon>Kitasatosporales</taxon>
        <taxon>Streptomycetaceae</taxon>
        <taxon>Streptomyces</taxon>
    </lineage>
</organism>
<dbReference type="GO" id="GO:0140359">
    <property type="term" value="F:ABC-type transporter activity"/>
    <property type="evidence" value="ECO:0007669"/>
    <property type="project" value="InterPro"/>
</dbReference>
<dbReference type="InterPro" id="IPR051449">
    <property type="entry name" value="ABC-2_transporter_component"/>
</dbReference>
<feature type="transmembrane region" description="Helical" evidence="6">
    <location>
        <begin position="343"/>
        <end position="362"/>
    </location>
</feature>
<evidence type="ECO:0000256" key="4">
    <source>
        <dbReference type="ARBA" id="ARBA00022989"/>
    </source>
</evidence>
<comment type="caution">
    <text evidence="8">The sequence shown here is derived from an EMBL/GenBank/DDBJ whole genome shotgun (WGS) entry which is preliminary data.</text>
</comment>
<proteinExistence type="predicted"/>
<dbReference type="PANTHER" id="PTHR30294:SF29">
    <property type="entry name" value="MULTIDRUG ABC TRANSPORTER PERMEASE YBHS-RELATED"/>
    <property type="match status" value="1"/>
</dbReference>
<dbReference type="AlphaFoldDB" id="A0A7X1ME65"/>
<evidence type="ECO:0000256" key="5">
    <source>
        <dbReference type="ARBA" id="ARBA00023136"/>
    </source>
</evidence>
<dbReference type="Proteomes" id="UP000584670">
    <property type="component" value="Unassembled WGS sequence"/>
</dbReference>
<evidence type="ECO:0000313" key="9">
    <source>
        <dbReference type="Proteomes" id="UP000584670"/>
    </source>
</evidence>
<evidence type="ECO:0000256" key="2">
    <source>
        <dbReference type="ARBA" id="ARBA00022475"/>
    </source>
</evidence>
<dbReference type="Gene3D" id="3.40.1710.10">
    <property type="entry name" value="abc type-2 transporter like domain"/>
    <property type="match status" value="1"/>
</dbReference>
<keyword evidence="5 6" id="KW-0472">Membrane</keyword>
<evidence type="ECO:0000256" key="3">
    <source>
        <dbReference type="ARBA" id="ARBA00022692"/>
    </source>
</evidence>